<dbReference type="Proteomes" id="UP001060012">
    <property type="component" value="Chromosome"/>
</dbReference>
<evidence type="ECO:0000313" key="3">
    <source>
        <dbReference type="Proteomes" id="UP001060012"/>
    </source>
</evidence>
<organism evidence="2 3">
    <name type="scientific">Arcobacter roscoffensis</name>
    <dbReference type="NCBI Taxonomy" id="2961520"/>
    <lineage>
        <taxon>Bacteria</taxon>
        <taxon>Pseudomonadati</taxon>
        <taxon>Campylobacterota</taxon>
        <taxon>Epsilonproteobacteria</taxon>
        <taxon>Campylobacterales</taxon>
        <taxon>Arcobacteraceae</taxon>
        <taxon>Arcobacter</taxon>
    </lineage>
</organism>
<accession>A0ABY5E656</accession>
<keyword evidence="1" id="KW-0676">Redox-active center</keyword>
<name>A0ABY5E656_9BACT</name>
<dbReference type="NCBIfam" id="TIGR02174">
    <property type="entry name" value="CXXU_selWTH"/>
    <property type="match status" value="1"/>
</dbReference>
<proteinExistence type="predicted"/>
<gene>
    <name evidence="2" type="ORF">NJU99_05955</name>
</gene>
<keyword evidence="3" id="KW-1185">Reference proteome</keyword>
<reference evidence="2" key="1">
    <citation type="submission" date="2022-07" db="EMBL/GenBank/DDBJ databases">
        <title>Arcobacter roscoffensis sp. nov., a marine bacterium isolated from coastal seawater collected from Roscoff, France.</title>
        <authorList>
            <person name="Pascual J."/>
            <person name="Lepeaux C."/>
            <person name="Methner A."/>
            <person name="Overmann J."/>
        </authorList>
    </citation>
    <scope>NUCLEOTIDE SEQUENCE</scope>
    <source>
        <strain evidence="2">ARW1-2F2</strain>
    </source>
</reference>
<dbReference type="Pfam" id="PF10262">
    <property type="entry name" value="Rdx"/>
    <property type="match status" value="1"/>
</dbReference>
<sequence length="61" mass="7145">MPRASRVEEEIRESFPSVNIKLIQSSGGDFRVIVDEKTIYDKKETETFPRIFEISKIIEEL</sequence>
<dbReference type="InterPro" id="IPR036249">
    <property type="entry name" value="Thioredoxin-like_sf"/>
</dbReference>
<dbReference type="SUPFAM" id="SSF52833">
    <property type="entry name" value="Thioredoxin-like"/>
    <property type="match status" value="1"/>
</dbReference>
<dbReference type="InterPro" id="IPR011893">
    <property type="entry name" value="Selenoprotein_Rdx-typ"/>
</dbReference>
<dbReference type="Gene3D" id="3.40.30.10">
    <property type="entry name" value="Glutaredoxin"/>
    <property type="match status" value="1"/>
</dbReference>
<evidence type="ECO:0000256" key="1">
    <source>
        <dbReference type="ARBA" id="ARBA00023284"/>
    </source>
</evidence>
<dbReference type="RefSeq" id="WP_254577811.1">
    <property type="nucleotide sequence ID" value="NZ_CP100595.1"/>
</dbReference>
<protein>
    <submittedName>
        <fullName evidence="2">Rdx family protein</fullName>
    </submittedName>
</protein>
<evidence type="ECO:0000313" key="2">
    <source>
        <dbReference type="EMBL" id="UTJ07637.1"/>
    </source>
</evidence>
<dbReference type="EMBL" id="CP100595">
    <property type="protein sequence ID" value="UTJ07637.1"/>
    <property type="molecule type" value="Genomic_DNA"/>
</dbReference>